<feature type="domain" description="Fucosyltransferase C-terminal" evidence="13">
    <location>
        <begin position="206"/>
        <end position="385"/>
    </location>
</feature>
<dbReference type="AlphaFoldDB" id="A0AA36DKG8"/>
<keyword evidence="8 12" id="KW-1133">Transmembrane helix</keyword>
<evidence type="ECO:0000259" key="14">
    <source>
        <dbReference type="Pfam" id="PF17039"/>
    </source>
</evidence>
<dbReference type="EMBL" id="CATQJL010000001">
    <property type="protein sequence ID" value="CAJ0588770.1"/>
    <property type="molecule type" value="Genomic_DNA"/>
</dbReference>
<proteinExistence type="inferred from homology"/>
<keyword evidence="5 12" id="KW-0808">Transferase</keyword>
<evidence type="ECO:0000313" key="15">
    <source>
        <dbReference type="EMBL" id="CAJ0588770.1"/>
    </source>
</evidence>
<dbReference type="GO" id="GO:0032580">
    <property type="term" value="C:Golgi cisterna membrane"/>
    <property type="evidence" value="ECO:0007669"/>
    <property type="project" value="UniProtKB-SubCell"/>
</dbReference>
<dbReference type="Pfam" id="PF00852">
    <property type="entry name" value="Glyco_transf_10"/>
    <property type="match status" value="1"/>
</dbReference>
<dbReference type="GO" id="GO:0008417">
    <property type="term" value="F:fucosyltransferase activity"/>
    <property type="evidence" value="ECO:0007669"/>
    <property type="project" value="InterPro"/>
</dbReference>
<evidence type="ECO:0000256" key="1">
    <source>
        <dbReference type="ARBA" id="ARBA00004447"/>
    </source>
</evidence>
<reference evidence="15" key="1">
    <citation type="submission" date="2023-07" db="EMBL/GenBank/DDBJ databases">
        <authorList>
            <consortium name="CYATHOMIX"/>
        </authorList>
    </citation>
    <scope>NUCLEOTIDE SEQUENCE</scope>
    <source>
        <strain evidence="15">N/A</strain>
    </source>
</reference>
<evidence type="ECO:0000256" key="7">
    <source>
        <dbReference type="ARBA" id="ARBA00022968"/>
    </source>
</evidence>
<dbReference type="PANTHER" id="PTHR48438">
    <property type="entry name" value="ALPHA-(1,3)-FUCOSYLTRANSFERASE C-RELATED"/>
    <property type="match status" value="1"/>
</dbReference>
<comment type="caution">
    <text evidence="15">The sequence shown here is derived from an EMBL/GenBank/DDBJ whole genome shotgun (WGS) entry which is preliminary data.</text>
</comment>
<comment type="pathway">
    <text evidence="2">Protein modification; protein glycosylation.</text>
</comment>
<dbReference type="PANTHER" id="PTHR48438:SF1">
    <property type="entry name" value="ALPHA-(1,3)-FUCOSYLTRANSFERASE C-RELATED"/>
    <property type="match status" value="1"/>
</dbReference>
<keyword evidence="7" id="KW-0735">Signal-anchor</keyword>
<sequence>MGDTTRTGWIGITLLLSKGYFLRQNKIRRTAFFVLILLSILATLLCQSEQNTWAASAVDHATYNNTAPLIVTWTAYPAHCDREAELLMPAAKSCLYQCEFVDREGQKLHSRKASAYLIHGLSINFFDLPKQSTEHLIILLMRESPLELEKWSDDRIYRVPKNYFNATMTYRKESRYFYAYGQFEMRTANDAVESVITQDQLLTSLKKKTNGSLLFISICNSASKREQKIRELRKFTEITTRGRCEKKLAINGSATNSECKSNCKDHELIATHRFYIAFENSNCDGYITGKFYHRISQLLVPVVLKRRIYEDAGIPPTSFIAADDFDSLEDLGKHLNYLRKNDTAYLRYFEWTKRYRKPDVYETNAMCKLCEDIYKGNRMIVDDIKKHFSKDQCI</sequence>
<keyword evidence="6 12" id="KW-0812">Transmembrane</keyword>
<evidence type="ECO:0000259" key="13">
    <source>
        <dbReference type="Pfam" id="PF00852"/>
    </source>
</evidence>
<evidence type="ECO:0000256" key="3">
    <source>
        <dbReference type="ARBA" id="ARBA00008919"/>
    </source>
</evidence>
<dbReference type="Pfam" id="PF17039">
    <property type="entry name" value="Glyco_tran_10_N"/>
    <property type="match status" value="1"/>
</dbReference>
<evidence type="ECO:0000313" key="16">
    <source>
        <dbReference type="Proteomes" id="UP001176961"/>
    </source>
</evidence>
<feature type="transmembrane region" description="Helical" evidence="12">
    <location>
        <begin position="27"/>
        <end position="45"/>
    </location>
</feature>
<organism evidence="15 16">
    <name type="scientific">Cylicocyclus nassatus</name>
    <name type="common">Nematode worm</name>
    <dbReference type="NCBI Taxonomy" id="53992"/>
    <lineage>
        <taxon>Eukaryota</taxon>
        <taxon>Metazoa</taxon>
        <taxon>Ecdysozoa</taxon>
        <taxon>Nematoda</taxon>
        <taxon>Chromadorea</taxon>
        <taxon>Rhabditida</taxon>
        <taxon>Rhabditina</taxon>
        <taxon>Rhabditomorpha</taxon>
        <taxon>Strongyloidea</taxon>
        <taxon>Strongylidae</taxon>
        <taxon>Cylicocyclus</taxon>
    </lineage>
</organism>
<evidence type="ECO:0000256" key="12">
    <source>
        <dbReference type="RuleBase" id="RU003832"/>
    </source>
</evidence>
<comment type="subcellular location">
    <subcellularLocation>
        <location evidence="1 12">Golgi apparatus</location>
        <location evidence="1 12">Golgi stack membrane</location>
        <topology evidence="1 12">Single-pass type II membrane protein</topology>
    </subcellularLocation>
</comment>
<evidence type="ECO:0000256" key="8">
    <source>
        <dbReference type="ARBA" id="ARBA00022989"/>
    </source>
</evidence>
<evidence type="ECO:0000256" key="9">
    <source>
        <dbReference type="ARBA" id="ARBA00023034"/>
    </source>
</evidence>
<keyword evidence="9 12" id="KW-0333">Golgi apparatus</keyword>
<keyword evidence="4 12" id="KW-0328">Glycosyltransferase</keyword>
<keyword evidence="10 12" id="KW-0472">Membrane</keyword>
<dbReference type="FunFam" id="3.40.50.11660:FF:000002">
    <property type="entry name" value="Alpha-(1,3)-fucosyltransferase"/>
    <property type="match status" value="1"/>
</dbReference>
<keyword evidence="16" id="KW-1185">Reference proteome</keyword>
<dbReference type="Gene3D" id="3.40.50.11660">
    <property type="entry name" value="Glycosyl transferase family 10, C-terminal domain"/>
    <property type="match status" value="1"/>
</dbReference>
<protein>
    <recommendedName>
        <fullName evidence="12">Fucosyltransferase</fullName>
        <ecNumber evidence="12">2.4.1.-</ecNumber>
    </recommendedName>
</protein>
<evidence type="ECO:0000256" key="11">
    <source>
        <dbReference type="ARBA" id="ARBA00023180"/>
    </source>
</evidence>
<dbReference type="InterPro" id="IPR055270">
    <property type="entry name" value="Glyco_tran_10_C"/>
</dbReference>
<feature type="domain" description="Fucosyltransferase N-terminal" evidence="14">
    <location>
        <begin position="67"/>
        <end position="181"/>
    </location>
</feature>
<dbReference type="InterPro" id="IPR001503">
    <property type="entry name" value="Glyco_trans_10"/>
</dbReference>
<gene>
    <name evidence="15" type="ORF">CYNAS_LOCUS753</name>
</gene>
<dbReference type="Proteomes" id="UP001176961">
    <property type="component" value="Unassembled WGS sequence"/>
</dbReference>
<accession>A0AA36DKG8</accession>
<evidence type="ECO:0000256" key="10">
    <source>
        <dbReference type="ARBA" id="ARBA00023136"/>
    </source>
</evidence>
<comment type="similarity">
    <text evidence="3 12">Belongs to the glycosyltransferase 10 family.</text>
</comment>
<dbReference type="SUPFAM" id="SSF53756">
    <property type="entry name" value="UDP-Glycosyltransferase/glycogen phosphorylase"/>
    <property type="match status" value="1"/>
</dbReference>
<evidence type="ECO:0000256" key="4">
    <source>
        <dbReference type="ARBA" id="ARBA00022676"/>
    </source>
</evidence>
<evidence type="ECO:0000256" key="2">
    <source>
        <dbReference type="ARBA" id="ARBA00004922"/>
    </source>
</evidence>
<evidence type="ECO:0000256" key="6">
    <source>
        <dbReference type="ARBA" id="ARBA00022692"/>
    </source>
</evidence>
<dbReference type="InterPro" id="IPR038577">
    <property type="entry name" value="GT10-like_C_sf"/>
</dbReference>
<dbReference type="EC" id="2.4.1.-" evidence="12"/>
<keyword evidence="11" id="KW-0325">Glycoprotein</keyword>
<name>A0AA36DKG8_CYLNA</name>
<dbReference type="InterPro" id="IPR031481">
    <property type="entry name" value="Glyco_tran_10_N"/>
</dbReference>
<evidence type="ECO:0000256" key="5">
    <source>
        <dbReference type="ARBA" id="ARBA00022679"/>
    </source>
</evidence>